<name>A0ABN5Z0U4_9MYCO</name>
<dbReference type="InterPro" id="IPR010310">
    <property type="entry name" value="T7SS_ESAT-6-like"/>
</dbReference>
<sequence length="99" mass="10460">MADHLKVDPIDLHMSSAHMDMHHAELRTAHADAHADMEAAQGSWIGASAAALQAKLAEWQATTEQLCGDISAHGEAFSAAAHKYTSTDANGAQAINKQV</sequence>
<protein>
    <recommendedName>
        <fullName evidence="1">ESAT-6-like protein</fullName>
    </recommendedName>
</protein>
<dbReference type="Pfam" id="PF06013">
    <property type="entry name" value="WXG100"/>
    <property type="match status" value="1"/>
</dbReference>
<organism evidence="2 3">
    <name type="scientific">Mycolicibacterium aubagnense</name>
    <dbReference type="NCBI Taxonomy" id="319707"/>
    <lineage>
        <taxon>Bacteria</taxon>
        <taxon>Bacillati</taxon>
        <taxon>Actinomycetota</taxon>
        <taxon>Actinomycetes</taxon>
        <taxon>Mycobacteriales</taxon>
        <taxon>Mycobacteriaceae</taxon>
        <taxon>Mycolicibacterium</taxon>
    </lineage>
</organism>
<reference evidence="2 3" key="1">
    <citation type="journal article" date="2019" name="Emerg. Microbes Infect.">
        <title>Comprehensive subspecies identification of 175 nontuberculous mycobacteria species based on 7547 genomic profiles.</title>
        <authorList>
            <person name="Matsumoto Y."/>
            <person name="Kinjo T."/>
            <person name="Motooka D."/>
            <person name="Nabeya D."/>
            <person name="Jung N."/>
            <person name="Uechi K."/>
            <person name="Horii T."/>
            <person name="Iida T."/>
            <person name="Fujita J."/>
            <person name="Nakamura S."/>
        </authorList>
    </citation>
    <scope>NUCLEOTIDE SEQUENCE [LARGE SCALE GENOMIC DNA]</scope>
    <source>
        <strain evidence="2 3">JCM 15296</strain>
    </source>
</reference>
<proteinExistence type="inferred from homology"/>
<evidence type="ECO:0000313" key="2">
    <source>
        <dbReference type="EMBL" id="BBX86947.1"/>
    </source>
</evidence>
<evidence type="ECO:0000256" key="1">
    <source>
        <dbReference type="RuleBase" id="RU362001"/>
    </source>
</evidence>
<dbReference type="InterPro" id="IPR036689">
    <property type="entry name" value="ESAT-6-like_sf"/>
</dbReference>
<evidence type="ECO:0000313" key="3">
    <source>
        <dbReference type="Proteomes" id="UP000465609"/>
    </source>
</evidence>
<comment type="similarity">
    <text evidence="1">Belongs to the WXG100 family.</text>
</comment>
<dbReference type="EMBL" id="AP022577">
    <property type="protein sequence ID" value="BBX86947.1"/>
    <property type="molecule type" value="Genomic_DNA"/>
</dbReference>
<dbReference type="NCBIfam" id="TIGR03930">
    <property type="entry name" value="WXG100_ESAT6"/>
    <property type="match status" value="1"/>
</dbReference>
<gene>
    <name evidence="2" type="ORF">MAUB_48200</name>
</gene>
<dbReference type="Gene3D" id="1.10.287.1060">
    <property type="entry name" value="ESAT-6-like"/>
    <property type="match status" value="1"/>
</dbReference>
<dbReference type="SUPFAM" id="SSF140453">
    <property type="entry name" value="EsxAB dimer-like"/>
    <property type="match status" value="1"/>
</dbReference>
<dbReference type="Proteomes" id="UP000465609">
    <property type="component" value="Chromosome"/>
</dbReference>
<keyword evidence="3" id="KW-1185">Reference proteome</keyword>
<dbReference type="RefSeq" id="WP_138231931.1">
    <property type="nucleotide sequence ID" value="NZ_AP022577.1"/>
</dbReference>
<accession>A0ABN5Z0U4</accession>